<dbReference type="InterPro" id="IPR036388">
    <property type="entry name" value="WH-like_DNA-bd_sf"/>
</dbReference>
<comment type="similarity">
    <text evidence="1 5">Belongs to the CDC6/cdc18 family.</text>
</comment>
<comment type="caution">
    <text evidence="9">The sequence shown here is derived from an EMBL/GenBank/DDBJ whole genome shotgun (WGS) entry which is preliminary data.</text>
</comment>
<comment type="function">
    <text evidence="5">Involved in regulation of DNA replication.</text>
</comment>
<feature type="domain" description="Cdc6 C-terminal" evidence="8">
    <location>
        <begin position="364"/>
        <end position="447"/>
    </location>
</feature>
<evidence type="ECO:0000256" key="3">
    <source>
        <dbReference type="ARBA" id="ARBA00022741"/>
    </source>
</evidence>
<dbReference type="SMART" id="SM00382">
    <property type="entry name" value="AAA"/>
    <property type="match status" value="1"/>
</dbReference>
<proteinExistence type="inferred from homology"/>
<dbReference type="GO" id="GO:0051301">
    <property type="term" value="P:cell division"/>
    <property type="evidence" value="ECO:0007669"/>
    <property type="project" value="UniProtKB-KW"/>
</dbReference>
<evidence type="ECO:0000256" key="6">
    <source>
        <dbReference type="SAM" id="MobiDB-lite"/>
    </source>
</evidence>
<gene>
    <name evidence="9" type="ORF">GCM10009039_33700</name>
</gene>
<feature type="binding site" evidence="5">
    <location>
        <position position="270"/>
    </location>
    <ligand>
        <name>ATP</name>
        <dbReference type="ChEBI" id="CHEBI:30616"/>
    </ligand>
</feature>
<keyword evidence="3 5" id="KW-0547">Nucleotide-binding</keyword>
<dbReference type="InterPro" id="IPR036390">
    <property type="entry name" value="WH_DNA-bd_sf"/>
</dbReference>
<dbReference type="InterPro" id="IPR050311">
    <property type="entry name" value="ORC1/CDC6"/>
</dbReference>
<keyword evidence="9" id="KW-0131">Cell cycle</keyword>
<reference evidence="9" key="2">
    <citation type="submission" date="2020-09" db="EMBL/GenBank/DDBJ databases">
        <authorList>
            <person name="Sun Q."/>
            <person name="Ohkuma M."/>
        </authorList>
    </citation>
    <scope>NUCLEOTIDE SEQUENCE</scope>
    <source>
        <strain evidence="9">JCM 19596</strain>
    </source>
</reference>
<keyword evidence="10" id="KW-1185">Reference proteome</keyword>
<dbReference type="Proteomes" id="UP000607197">
    <property type="component" value="Unassembled WGS sequence"/>
</dbReference>
<dbReference type="InterPro" id="IPR027417">
    <property type="entry name" value="P-loop_NTPase"/>
</dbReference>
<dbReference type="InterPro" id="IPR015163">
    <property type="entry name" value="Cdc6_C"/>
</dbReference>
<organism evidence="9 10">
    <name type="scientific">Halocalculus aciditolerans</name>
    <dbReference type="NCBI Taxonomy" id="1383812"/>
    <lineage>
        <taxon>Archaea</taxon>
        <taxon>Methanobacteriati</taxon>
        <taxon>Methanobacteriota</taxon>
        <taxon>Stenosarchaea group</taxon>
        <taxon>Halobacteria</taxon>
        <taxon>Halobacteriales</taxon>
        <taxon>Halobacteriaceae</taxon>
        <taxon>Halocalculus</taxon>
    </lineage>
</organism>
<accession>A0A830FGD3</accession>
<evidence type="ECO:0000313" key="9">
    <source>
        <dbReference type="EMBL" id="GGL72969.1"/>
    </source>
</evidence>
<dbReference type="AlphaFoldDB" id="A0A830FGD3"/>
<dbReference type="PANTHER" id="PTHR10763:SF22">
    <property type="entry name" value="ORC1-TYPE DNA REPLICATION PROTEIN"/>
    <property type="match status" value="1"/>
</dbReference>
<reference evidence="9" key="1">
    <citation type="journal article" date="2014" name="Int. J. Syst. Evol. Microbiol.">
        <title>Complete genome sequence of Corynebacterium casei LMG S-19264T (=DSM 44701T), isolated from a smear-ripened cheese.</title>
        <authorList>
            <consortium name="US DOE Joint Genome Institute (JGI-PGF)"/>
            <person name="Walter F."/>
            <person name="Albersmeier A."/>
            <person name="Kalinowski J."/>
            <person name="Ruckert C."/>
        </authorList>
    </citation>
    <scope>NUCLEOTIDE SEQUENCE</scope>
    <source>
        <strain evidence="9">JCM 19596</strain>
    </source>
</reference>
<dbReference type="SMART" id="SM01074">
    <property type="entry name" value="Cdc6_C"/>
    <property type="match status" value="1"/>
</dbReference>
<dbReference type="Gene3D" id="1.10.10.10">
    <property type="entry name" value="Winged helix-like DNA-binding domain superfamily/Winged helix DNA-binding domain"/>
    <property type="match status" value="1"/>
</dbReference>
<dbReference type="CDD" id="cd08768">
    <property type="entry name" value="Cdc6_C"/>
    <property type="match status" value="1"/>
</dbReference>
<dbReference type="Gene3D" id="1.10.8.60">
    <property type="match status" value="1"/>
</dbReference>
<dbReference type="HAMAP" id="MF_01407">
    <property type="entry name" value="ORC1_type_DNA_replic_protein"/>
    <property type="match status" value="1"/>
</dbReference>
<dbReference type="SUPFAM" id="SSF52540">
    <property type="entry name" value="P-loop containing nucleoside triphosphate hydrolases"/>
    <property type="match status" value="1"/>
</dbReference>
<evidence type="ECO:0000256" key="4">
    <source>
        <dbReference type="ARBA" id="ARBA00022840"/>
    </source>
</evidence>
<feature type="region of interest" description="Disordered" evidence="6">
    <location>
        <begin position="1"/>
        <end position="66"/>
    </location>
</feature>
<dbReference type="GO" id="GO:0005524">
    <property type="term" value="F:ATP binding"/>
    <property type="evidence" value="ECO:0007669"/>
    <property type="project" value="UniProtKB-UniRule"/>
</dbReference>
<dbReference type="Gene3D" id="3.40.50.300">
    <property type="entry name" value="P-loop containing nucleotide triphosphate hydrolases"/>
    <property type="match status" value="1"/>
</dbReference>
<dbReference type="NCBIfam" id="TIGR02928">
    <property type="entry name" value="orc1/cdc6 family replication initiation protein"/>
    <property type="match status" value="1"/>
</dbReference>
<dbReference type="Pfam" id="PF13401">
    <property type="entry name" value="AAA_22"/>
    <property type="match status" value="1"/>
</dbReference>
<dbReference type="GO" id="GO:0006260">
    <property type="term" value="P:DNA replication"/>
    <property type="evidence" value="ECO:0007669"/>
    <property type="project" value="UniProtKB-UniRule"/>
</dbReference>
<evidence type="ECO:0000256" key="2">
    <source>
        <dbReference type="ARBA" id="ARBA00022705"/>
    </source>
</evidence>
<dbReference type="InterPro" id="IPR049945">
    <property type="entry name" value="AAA_22"/>
</dbReference>
<dbReference type="CDD" id="cd00009">
    <property type="entry name" value="AAA"/>
    <property type="match status" value="1"/>
</dbReference>
<evidence type="ECO:0000259" key="8">
    <source>
        <dbReference type="SMART" id="SM01074"/>
    </source>
</evidence>
<evidence type="ECO:0000259" key="7">
    <source>
        <dbReference type="SMART" id="SM00382"/>
    </source>
</evidence>
<keyword evidence="4 5" id="KW-0067">ATP-binding</keyword>
<feature type="compositionally biased region" description="Low complexity" evidence="6">
    <location>
        <begin position="30"/>
        <end position="40"/>
    </location>
</feature>
<dbReference type="PANTHER" id="PTHR10763">
    <property type="entry name" value="CELL DIVISION CONTROL PROTEIN 6-RELATED"/>
    <property type="match status" value="1"/>
</dbReference>
<dbReference type="RefSeq" id="WP_188980975.1">
    <property type="nucleotide sequence ID" value="NZ_BMPG01000008.1"/>
</dbReference>
<dbReference type="Pfam" id="PF22703">
    <property type="entry name" value="Cdc6_lid"/>
    <property type="match status" value="1"/>
</dbReference>
<feature type="binding site" evidence="5">
    <location>
        <begin position="121"/>
        <end position="125"/>
    </location>
    <ligand>
        <name>ATP</name>
        <dbReference type="ChEBI" id="CHEBI:30616"/>
    </ligand>
</feature>
<dbReference type="EMBL" id="BMPG01000008">
    <property type="protein sequence ID" value="GGL72969.1"/>
    <property type="molecule type" value="Genomic_DNA"/>
</dbReference>
<evidence type="ECO:0000313" key="10">
    <source>
        <dbReference type="Proteomes" id="UP000607197"/>
    </source>
</evidence>
<protein>
    <recommendedName>
        <fullName evidence="5">ORC1-type DNA replication protein</fullName>
    </recommendedName>
</protein>
<feature type="binding site" evidence="5">
    <location>
        <position position="282"/>
    </location>
    <ligand>
        <name>ATP</name>
        <dbReference type="ChEBI" id="CHEBI:30616"/>
    </ligand>
</feature>
<evidence type="ECO:0000256" key="1">
    <source>
        <dbReference type="ARBA" id="ARBA00006184"/>
    </source>
</evidence>
<dbReference type="SUPFAM" id="SSF46785">
    <property type="entry name" value="Winged helix' DNA-binding domain"/>
    <property type="match status" value="1"/>
</dbReference>
<dbReference type="PROSITE" id="PS00675">
    <property type="entry name" value="SIGMA54_INTERACT_1"/>
    <property type="match status" value="1"/>
</dbReference>
<dbReference type="InterPro" id="IPR014277">
    <property type="entry name" value="Orc1/Cdc6_arc"/>
</dbReference>
<sequence length="464" mass="51107">MTDNEEPDGGGDSSITDQQLDDFDTNREGSSASEISSASEEIQRQDSDDPANDPLFVREGNEDGSSTQIWADRDLLSIGTVPGPDRIVGRDTEIQSVAGEIRHLIHESQPNHVVIYGETGTGKSLVSRHVSDRLVDTATARNVPAASVYVECKKNNTETRVARTIARALSDKSDSDIDIPRIGLGSAEYYDYAYDIIDEYYDGLIVILDEIDMVDNAEGLLHELSRAREAGHTDAYIGIIAISNDIDFGQKLNARVQSSMRTTDFVFEPYQSDQIEQILEYRRDAFHDGVVQDGVITETADRSADEHGDARKAVDVLRIAGDIADDADAEVVSPKHVDKAVKRAEVNRVKETIESTSPQSKLVLYTLGRLTGSNNRRFRTSGIYSQYETTCGDVGADPLSYDRVSQILSTFALMGISESHQVGGGHKQGVYLEHQLIKDKDVVMKAVVESDERLSELHNGTYEI</sequence>
<dbReference type="Pfam" id="PF09079">
    <property type="entry name" value="WHD_Cdc6"/>
    <property type="match status" value="1"/>
</dbReference>
<keyword evidence="9" id="KW-0132">Cell division</keyword>
<name>A0A830FGD3_9EURY</name>
<dbReference type="OrthoDB" id="195574at2157"/>
<dbReference type="GO" id="GO:0016887">
    <property type="term" value="F:ATP hydrolysis activity"/>
    <property type="evidence" value="ECO:0007669"/>
    <property type="project" value="InterPro"/>
</dbReference>
<keyword evidence="2 5" id="KW-0235">DNA replication</keyword>
<dbReference type="InterPro" id="IPR003593">
    <property type="entry name" value="AAA+_ATPase"/>
</dbReference>
<evidence type="ECO:0000256" key="5">
    <source>
        <dbReference type="HAMAP-Rule" id="MF_01407"/>
    </source>
</evidence>
<dbReference type="FunFam" id="1.10.8.60:FF:000073">
    <property type="entry name" value="ORC1-type DNA replication protein"/>
    <property type="match status" value="1"/>
</dbReference>
<dbReference type="InterPro" id="IPR055237">
    <property type="entry name" value="Cdc6_lid"/>
</dbReference>
<feature type="domain" description="AAA+ ATPase" evidence="7">
    <location>
        <begin position="109"/>
        <end position="273"/>
    </location>
</feature>
<dbReference type="InterPro" id="IPR025662">
    <property type="entry name" value="Sigma_54_int_dom_ATP-bd_1"/>
</dbReference>